<organism evidence="2 3">
    <name type="scientific">Levilactobacillus paucivorans</name>
    <dbReference type="NCBI Taxonomy" id="616990"/>
    <lineage>
        <taxon>Bacteria</taxon>
        <taxon>Bacillati</taxon>
        <taxon>Bacillota</taxon>
        <taxon>Bacilli</taxon>
        <taxon>Lactobacillales</taxon>
        <taxon>Lactobacillaceae</taxon>
        <taxon>Levilactobacillus</taxon>
    </lineage>
</organism>
<sequence>MYASGSWFTSGRINKDSLYNNTPIWVAAYDTDRPGVDGAAAWQYTDNGHGLHTDFSYDFTGALSGIKEPVKSGSTVTDNIPNTAVEADVGKFLQESGLYTITANSVPVYTDPTLTGTAGETLAKGSSLVCIPADKAAHSLMISRDMYITSDVNQVKYMKR</sequence>
<dbReference type="SUPFAM" id="SSF51445">
    <property type="entry name" value="(Trans)glycosidases"/>
    <property type="match status" value="1"/>
</dbReference>
<evidence type="ECO:0000256" key="1">
    <source>
        <dbReference type="ARBA" id="ARBA00010646"/>
    </source>
</evidence>
<accession>A0A0R2LTY2</accession>
<protein>
    <recommendedName>
        <fullName evidence="4">Lyzozyme M1 (1,4-beta-N-acetylmuramidase)</fullName>
    </recommendedName>
</protein>
<dbReference type="Gene3D" id="3.20.20.80">
    <property type="entry name" value="Glycosidases"/>
    <property type="match status" value="1"/>
</dbReference>
<keyword evidence="3" id="KW-1185">Reference proteome</keyword>
<reference evidence="2 3" key="1">
    <citation type="journal article" date="2015" name="Genome Announc.">
        <title>Expanding the biotechnology potential of lactobacilli through comparative genomics of 213 strains and associated genera.</title>
        <authorList>
            <person name="Sun Z."/>
            <person name="Harris H.M."/>
            <person name="McCann A."/>
            <person name="Guo C."/>
            <person name="Argimon S."/>
            <person name="Zhang W."/>
            <person name="Yang X."/>
            <person name="Jeffery I.B."/>
            <person name="Cooney J.C."/>
            <person name="Kagawa T.F."/>
            <person name="Liu W."/>
            <person name="Song Y."/>
            <person name="Salvetti E."/>
            <person name="Wrobel A."/>
            <person name="Rasinkangas P."/>
            <person name="Parkhill J."/>
            <person name="Rea M.C."/>
            <person name="O'Sullivan O."/>
            <person name="Ritari J."/>
            <person name="Douillard F.P."/>
            <person name="Paul Ross R."/>
            <person name="Yang R."/>
            <person name="Briner A.E."/>
            <person name="Felis G.E."/>
            <person name="de Vos W.M."/>
            <person name="Barrangou R."/>
            <person name="Klaenhammer T.R."/>
            <person name="Caufield P.W."/>
            <person name="Cui Y."/>
            <person name="Zhang H."/>
            <person name="O'Toole P.W."/>
        </authorList>
    </citation>
    <scope>NUCLEOTIDE SEQUENCE [LARGE SCALE GENOMIC DNA]</scope>
    <source>
        <strain evidence="2 3">DSM 22467</strain>
    </source>
</reference>
<dbReference type="InterPro" id="IPR002053">
    <property type="entry name" value="Glyco_hydro_25"/>
</dbReference>
<evidence type="ECO:0000313" key="2">
    <source>
        <dbReference type="EMBL" id="KRO05137.1"/>
    </source>
</evidence>
<evidence type="ECO:0000313" key="3">
    <source>
        <dbReference type="Proteomes" id="UP000051906"/>
    </source>
</evidence>
<dbReference type="PATRIC" id="fig|616990.3.peg.375"/>
<dbReference type="EMBL" id="JQCA01000014">
    <property type="protein sequence ID" value="KRO05137.1"/>
    <property type="molecule type" value="Genomic_DNA"/>
</dbReference>
<dbReference type="Pfam" id="PF01183">
    <property type="entry name" value="Glyco_hydro_25"/>
    <property type="match status" value="1"/>
</dbReference>
<comment type="similarity">
    <text evidence="1">Belongs to the glycosyl hydrolase 25 family.</text>
</comment>
<name>A0A0R2LTY2_9LACO</name>
<dbReference type="GO" id="GO:0003796">
    <property type="term" value="F:lysozyme activity"/>
    <property type="evidence" value="ECO:0007669"/>
    <property type="project" value="InterPro"/>
</dbReference>
<dbReference type="GO" id="GO:0016998">
    <property type="term" value="P:cell wall macromolecule catabolic process"/>
    <property type="evidence" value="ECO:0007669"/>
    <property type="project" value="InterPro"/>
</dbReference>
<comment type="caution">
    <text evidence="2">The sequence shown here is derived from an EMBL/GenBank/DDBJ whole genome shotgun (WGS) entry which is preliminary data.</text>
</comment>
<dbReference type="GO" id="GO:0009253">
    <property type="term" value="P:peptidoglycan catabolic process"/>
    <property type="evidence" value="ECO:0007669"/>
    <property type="project" value="InterPro"/>
</dbReference>
<dbReference type="Proteomes" id="UP000051906">
    <property type="component" value="Unassembled WGS sequence"/>
</dbReference>
<dbReference type="InterPro" id="IPR017853">
    <property type="entry name" value="GH"/>
</dbReference>
<proteinExistence type="inferred from homology"/>
<evidence type="ECO:0008006" key="4">
    <source>
        <dbReference type="Google" id="ProtNLM"/>
    </source>
</evidence>
<dbReference type="STRING" id="616990.IV54_GL000347"/>
<dbReference type="AlphaFoldDB" id="A0A0R2LTY2"/>
<gene>
    <name evidence="2" type="ORF">IV54_GL000347</name>
</gene>